<organism evidence="2 3">
    <name type="scientific">Pleurodeles waltl</name>
    <name type="common">Iberian ribbed newt</name>
    <dbReference type="NCBI Taxonomy" id="8319"/>
    <lineage>
        <taxon>Eukaryota</taxon>
        <taxon>Metazoa</taxon>
        <taxon>Chordata</taxon>
        <taxon>Craniata</taxon>
        <taxon>Vertebrata</taxon>
        <taxon>Euteleostomi</taxon>
        <taxon>Amphibia</taxon>
        <taxon>Batrachia</taxon>
        <taxon>Caudata</taxon>
        <taxon>Salamandroidea</taxon>
        <taxon>Salamandridae</taxon>
        <taxon>Pleurodelinae</taxon>
        <taxon>Pleurodeles</taxon>
    </lineage>
</organism>
<feature type="coiled-coil region" evidence="1">
    <location>
        <begin position="48"/>
        <end position="75"/>
    </location>
</feature>
<evidence type="ECO:0000313" key="2">
    <source>
        <dbReference type="EMBL" id="KAJ1199127.1"/>
    </source>
</evidence>
<keyword evidence="1" id="KW-0175">Coiled coil</keyword>
<dbReference type="AlphaFoldDB" id="A0AAV7VG60"/>
<keyword evidence="3" id="KW-1185">Reference proteome</keyword>
<dbReference type="Proteomes" id="UP001066276">
    <property type="component" value="Chromosome 2_1"/>
</dbReference>
<reference evidence="2" key="1">
    <citation type="journal article" date="2022" name="bioRxiv">
        <title>Sequencing and chromosome-scale assembly of the giantPleurodeles waltlgenome.</title>
        <authorList>
            <person name="Brown T."/>
            <person name="Elewa A."/>
            <person name="Iarovenko S."/>
            <person name="Subramanian E."/>
            <person name="Araus A.J."/>
            <person name="Petzold A."/>
            <person name="Susuki M."/>
            <person name="Suzuki K.-i.T."/>
            <person name="Hayashi T."/>
            <person name="Toyoda A."/>
            <person name="Oliveira C."/>
            <person name="Osipova E."/>
            <person name="Leigh N.D."/>
            <person name="Simon A."/>
            <person name="Yun M.H."/>
        </authorList>
    </citation>
    <scope>NUCLEOTIDE SEQUENCE</scope>
    <source>
        <strain evidence="2">20211129_DDA</strain>
        <tissue evidence="2">Liver</tissue>
    </source>
</reference>
<protein>
    <recommendedName>
        <fullName evidence="4">Interferon gamma</fullName>
    </recommendedName>
</protein>
<accession>A0AAV7VG60</accession>
<gene>
    <name evidence="2" type="ORF">NDU88_002965</name>
</gene>
<name>A0AAV7VG60_PLEWA</name>
<comment type="caution">
    <text evidence="2">The sequence shown here is derived from an EMBL/GenBank/DDBJ whole genome shotgun (WGS) entry which is preliminary data.</text>
</comment>
<proteinExistence type="predicted"/>
<evidence type="ECO:0008006" key="4">
    <source>
        <dbReference type="Google" id="ProtNLM"/>
    </source>
</evidence>
<evidence type="ECO:0000313" key="3">
    <source>
        <dbReference type="Proteomes" id="UP001066276"/>
    </source>
</evidence>
<evidence type="ECO:0000256" key="1">
    <source>
        <dbReference type="SAM" id="Coils"/>
    </source>
</evidence>
<sequence length="94" mass="11406">MLDEWAHNSKECSLTMMRIFIKYAVKDREKILEKIEKLPSDLLSMVSRDVFEEFIKNLEKKLSKLKEEITTKKQRKFIHDFTKQEEFLFFSSQI</sequence>
<dbReference type="EMBL" id="JANPWB010000003">
    <property type="protein sequence ID" value="KAJ1199127.1"/>
    <property type="molecule type" value="Genomic_DNA"/>
</dbReference>